<gene>
    <name evidence="2" type="ORF">ANCDUO_26315</name>
</gene>
<keyword evidence="3" id="KW-1185">Reference proteome</keyword>
<evidence type="ECO:0000313" key="3">
    <source>
        <dbReference type="Proteomes" id="UP000054047"/>
    </source>
</evidence>
<dbReference type="PANTHER" id="PTHR22943">
    <property type="entry name" value="7-TRANSMEMBRANE DOMAIN RECEPTOR C.ELEGANS"/>
    <property type="match status" value="1"/>
</dbReference>
<dbReference type="AlphaFoldDB" id="A0A0C2F9W3"/>
<accession>A0A0C2F9W3</accession>
<dbReference type="Proteomes" id="UP000054047">
    <property type="component" value="Unassembled WGS sequence"/>
</dbReference>
<reference evidence="2" key="1">
    <citation type="submission" date="2013-12" db="EMBL/GenBank/DDBJ databases">
        <title>Draft genome of the parsitic nematode Ancylostoma duodenale.</title>
        <authorList>
            <person name="Mitreva M."/>
        </authorList>
    </citation>
    <scope>NUCLEOTIDE SEQUENCE [LARGE SCALE GENOMIC DNA]</scope>
    <source>
        <strain evidence="2">Zhejiang</strain>
    </source>
</reference>
<evidence type="ECO:0000313" key="2">
    <source>
        <dbReference type="EMBL" id="KIH43674.1"/>
    </source>
</evidence>
<dbReference type="SUPFAM" id="SSF81321">
    <property type="entry name" value="Family A G protein-coupled receptor-like"/>
    <property type="match status" value="1"/>
</dbReference>
<organism evidence="2 3">
    <name type="scientific">Ancylostoma duodenale</name>
    <dbReference type="NCBI Taxonomy" id="51022"/>
    <lineage>
        <taxon>Eukaryota</taxon>
        <taxon>Metazoa</taxon>
        <taxon>Ecdysozoa</taxon>
        <taxon>Nematoda</taxon>
        <taxon>Chromadorea</taxon>
        <taxon>Rhabditida</taxon>
        <taxon>Rhabditina</taxon>
        <taxon>Rhabditomorpha</taxon>
        <taxon>Strongyloidea</taxon>
        <taxon>Ancylostomatidae</taxon>
        <taxon>Ancylostomatinae</taxon>
        <taxon>Ancylostoma</taxon>
    </lineage>
</organism>
<dbReference type="OrthoDB" id="5841262at2759"/>
<evidence type="ECO:0008006" key="4">
    <source>
        <dbReference type="Google" id="ProtNLM"/>
    </source>
</evidence>
<proteinExistence type="predicted"/>
<dbReference type="Pfam" id="PF10326">
    <property type="entry name" value="7TM_GPCR_Str"/>
    <property type="match status" value="1"/>
</dbReference>
<dbReference type="InterPro" id="IPR019428">
    <property type="entry name" value="7TM_GPCR_serpentine_rcpt_Str"/>
</dbReference>
<dbReference type="Gene3D" id="1.20.1070.10">
    <property type="entry name" value="Rhodopsin 7-helix transmembrane proteins"/>
    <property type="match status" value="1"/>
</dbReference>
<name>A0A0C2F9W3_9BILA</name>
<feature type="transmembrane region" description="Helical" evidence="1">
    <location>
        <begin position="57"/>
        <end position="85"/>
    </location>
</feature>
<feature type="transmembrane region" description="Helical" evidence="1">
    <location>
        <begin position="12"/>
        <end position="36"/>
    </location>
</feature>
<dbReference type="PANTHER" id="PTHR22943:SF248">
    <property type="entry name" value="SEVEN TM RECEPTOR"/>
    <property type="match status" value="1"/>
</dbReference>
<protein>
    <recommendedName>
        <fullName evidence="4">G-protein coupled receptors family 1 profile domain-containing protein</fullName>
    </recommendedName>
</protein>
<feature type="transmembrane region" description="Helical" evidence="1">
    <location>
        <begin position="97"/>
        <end position="117"/>
    </location>
</feature>
<keyword evidence="1" id="KW-0472">Membrane</keyword>
<keyword evidence="1" id="KW-0812">Transmembrane</keyword>
<dbReference type="EMBL" id="KN783774">
    <property type="protein sequence ID" value="KIH43674.1"/>
    <property type="molecule type" value="Genomic_DNA"/>
</dbReference>
<evidence type="ECO:0000256" key="1">
    <source>
        <dbReference type="SAM" id="Phobius"/>
    </source>
</evidence>
<sequence>MSTNDQHSVTPLTIFLMGDGLLMMGMFTVVGSYAAFRIRGTLKQHSLSNKTMNMHKRMFHILLLQCACPTLFVYIPLCVCYVFLFTSIPTDRNVTDLIGIVFLLYPLFNPIVTMICVKDYRHFITCLFRRKQYNVNSAAHSHRTVFVLDARTQ</sequence>
<keyword evidence="1" id="KW-1133">Transmembrane helix</keyword>